<feature type="transmembrane region" description="Helical" evidence="9">
    <location>
        <begin position="419"/>
        <end position="436"/>
    </location>
</feature>
<feature type="transmembrane region" description="Helical" evidence="9">
    <location>
        <begin position="199"/>
        <end position="218"/>
    </location>
</feature>
<feature type="compositionally biased region" description="Basic and acidic residues" evidence="8">
    <location>
        <begin position="13"/>
        <end position="32"/>
    </location>
</feature>
<gene>
    <name evidence="11" type="ORF">B0A50_08663</name>
</gene>
<dbReference type="PROSITE" id="PS50850">
    <property type="entry name" value="MFS"/>
    <property type="match status" value="1"/>
</dbReference>
<evidence type="ECO:0000313" key="12">
    <source>
        <dbReference type="Proteomes" id="UP000308549"/>
    </source>
</evidence>
<dbReference type="SUPFAM" id="SSF103473">
    <property type="entry name" value="MFS general substrate transporter"/>
    <property type="match status" value="1"/>
</dbReference>
<keyword evidence="5 9" id="KW-1133">Transmembrane helix</keyword>
<feature type="transmembrane region" description="Helical" evidence="9">
    <location>
        <begin position="543"/>
        <end position="562"/>
    </location>
</feature>
<evidence type="ECO:0000256" key="3">
    <source>
        <dbReference type="ARBA" id="ARBA00022448"/>
    </source>
</evidence>
<keyword evidence="12" id="KW-1185">Reference proteome</keyword>
<dbReference type="InterPro" id="IPR050814">
    <property type="entry name" value="Myo-inositol_Transporter"/>
</dbReference>
<dbReference type="PROSITE" id="PS00217">
    <property type="entry name" value="SUGAR_TRANSPORT_2"/>
    <property type="match status" value="1"/>
</dbReference>
<dbReference type="InterPro" id="IPR036259">
    <property type="entry name" value="MFS_trans_sf"/>
</dbReference>
<dbReference type="GO" id="GO:0015798">
    <property type="term" value="P:myo-inositol transport"/>
    <property type="evidence" value="ECO:0007669"/>
    <property type="project" value="UniProtKB-ARBA"/>
</dbReference>
<dbReference type="GO" id="GO:0015791">
    <property type="term" value="P:polyol transmembrane transport"/>
    <property type="evidence" value="ECO:0007669"/>
    <property type="project" value="UniProtKB-ARBA"/>
</dbReference>
<feature type="transmembrane region" description="Helical" evidence="9">
    <location>
        <begin position="285"/>
        <end position="308"/>
    </location>
</feature>
<feature type="domain" description="Major facilitator superfamily (MFS) profile" evidence="10">
    <location>
        <begin position="122"/>
        <end position="566"/>
    </location>
</feature>
<proteinExistence type="inferred from homology"/>
<evidence type="ECO:0000256" key="7">
    <source>
        <dbReference type="RuleBase" id="RU003346"/>
    </source>
</evidence>
<dbReference type="InterPro" id="IPR005828">
    <property type="entry name" value="MFS_sugar_transport-like"/>
</dbReference>
<evidence type="ECO:0000256" key="5">
    <source>
        <dbReference type="ARBA" id="ARBA00022989"/>
    </source>
</evidence>
<evidence type="ECO:0000256" key="8">
    <source>
        <dbReference type="SAM" id="MobiDB-lite"/>
    </source>
</evidence>
<reference evidence="11 12" key="1">
    <citation type="submission" date="2017-03" db="EMBL/GenBank/DDBJ databases">
        <title>Genomes of endolithic fungi from Antarctica.</title>
        <authorList>
            <person name="Coleine C."/>
            <person name="Masonjones S."/>
            <person name="Stajich J.E."/>
        </authorList>
    </citation>
    <scope>NUCLEOTIDE SEQUENCE [LARGE SCALE GENOMIC DNA]</scope>
    <source>
        <strain evidence="11 12">CCFEE 6315</strain>
    </source>
</reference>
<dbReference type="InterPro" id="IPR005829">
    <property type="entry name" value="Sugar_transporter_CS"/>
</dbReference>
<evidence type="ECO:0000256" key="2">
    <source>
        <dbReference type="ARBA" id="ARBA00010992"/>
    </source>
</evidence>
<feature type="transmembrane region" description="Helical" evidence="9">
    <location>
        <begin position="379"/>
        <end position="399"/>
    </location>
</feature>
<dbReference type="GO" id="GO:0016020">
    <property type="term" value="C:membrane"/>
    <property type="evidence" value="ECO:0007669"/>
    <property type="project" value="UniProtKB-SubCell"/>
</dbReference>
<dbReference type="FunFam" id="1.20.1250.20:FF:000474">
    <property type="entry name" value="Sugar transporter, putative"/>
    <property type="match status" value="1"/>
</dbReference>
<dbReference type="Gene3D" id="1.20.1250.20">
    <property type="entry name" value="MFS general substrate transporter like domains"/>
    <property type="match status" value="1"/>
</dbReference>
<dbReference type="InterPro" id="IPR020846">
    <property type="entry name" value="MFS_dom"/>
</dbReference>
<feature type="transmembrane region" description="Helical" evidence="9">
    <location>
        <begin position="443"/>
        <end position="464"/>
    </location>
</feature>
<keyword evidence="3 7" id="KW-0813">Transport</keyword>
<comment type="similarity">
    <text evidence="2 7">Belongs to the major facilitator superfamily. Sugar transporter (TC 2.A.1.1) family.</text>
</comment>
<dbReference type="PANTHER" id="PTHR48020:SF13">
    <property type="entry name" value="MAJOR FACILITATOR SUPERFAMILY (MFS) PROFILE DOMAIN-CONTAINING PROTEIN"/>
    <property type="match status" value="1"/>
</dbReference>
<dbReference type="Pfam" id="PF00083">
    <property type="entry name" value="Sugar_tr"/>
    <property type="match status" value="1"/>
</dbReference>
<dbReference type="AlphaFoldDB" id="A0A4U0TJ16"/>
<evidence type="ECO:0000256" key="6">
    <source>
        <dbReference type="ARBA" id="ARBA00023136"/>
    </source>
</evidence>
<feature type="transmembrane region" description="Helical" evidence="9">
    <location>
        <begin position="117"/>
        <end position="135"/>
    </location>
</feature>
<dbReference type="GO" id="GO:0022857">
    <property type="term" value="F:transmembrane transporter activity"/>
    <property type="evidence" value="ECO:0007669"/>
    <property type="project" value="InterPro"/>
</dbReference>
<dbReference type="EMBL" id="NAJL01000105">
    <property type="protein sequence ID" value="TKA21727.1"/>
    <property type="molecule type" value="Genomic_DNA"/>
</dbReference>
<keyword evidence="6 9" id="KW-0472">Membrane</keyword>
<dbReference type="InterPro" id="IPR003663">
    <property type="entry name" value="Sugar/inositol_transpt"/>
</dbReference>
<dbReference type="NCBIfam" id="TIGR00879">
    <property type="entry name" value="SP"/>
    <property type="match status" value="1"/>
</dbReference>
<dbReference type="PANTHER" id="PTHR48020">
    <property type="entry name" value="PROTON MYO-INOSITOL COTRANSPORTER"/>
    <property type="match status" value="1"/>
</dbReference>
<name>A0A4U0TJ16_9PEZI</name>
<feature type="transmembrane region" description="Helical" evidence="9">
    <location>
        <begin position="512"/>
        <end position="531"/>
    </location>
</feature>
<sequence length="625" mass="69069">MAEKAGSESPPAYHHDEIKGTELAGEDRRDSLVDTARRQSVALNIVENPLKDKSKEQVAADGEAFAHKFGMPQHAELFGRAALVARDSDHFDTVAGLRPDELGALAYEKDHKWHGPIMLWYSIALCAVGAATQGWDQTGSNGANLSFPQEFGLDSTPEDPNPRGEWIVGVINAIIFLTAGLIGAFIVDPLNHYLGRRGEIFVTAACLTATPIGSGFAQSWQGLFAARFIMGIGLGAKNATVPIYSAEMAPHRIRGALVMFWQLWVVAGIFLGFCANVIVKDTGDIAWRLQLGSAFIPSFVLMVGVFFCPESPRWLMKHGKIEKGFNSMNRLRANPIIAARDYYYSYVIYQDELKIARGSGYFQRLWDCFSVGRIRRANYGASTVMIAQQMCGINIISFYSSTIFEEAGYTATQALYASLGYGAVQVVATIPTLFLIDTKGRRTLTLATFPGMCIFLLAAGLSLLKDDGSRASQVGPVVLFVYLFTICYSLGEGPVAFQYSAEVFPTIQREQGMAWAVCVNNTFAGVLSLTFPRMRSVMTPTGAFGFYAGLNLIAWFMIFCFVRETKQLTLEELDQVFSIPTSKYISHEATVWLPYFIKRHILRKKIAKPPNIIDRQARVEDKIKA</sequence>
<feature type="transmembrane region" description="Helical" evidence="9">
    <location>
        <begin position="166"/>
        <end position="187"/>
    </location>
</feature>
<evidence type="ECO:0000256" key="1">
    <source>
        <dbReference type="ARBA" id="ARBA00004141"/>
    </source>
</evidence>
<dbReference type="OrthoDB" id="5290825at2759"/>
<protein>
    <recommendedName>
        <fullName evidence="10">Major facilitator superfamily (MFS) profile domain-containing protein</fullName>
    </recommendedName>
</protein>
<dbReference type="Proteomes" id="UP000308549">
    <property type="component" value="Unassembled WGS sequence"/>
</dbReference>
<accession>A0A4U0TJ16</accession>
<organism evidence="11 12">
    <name type="scientific">Salinomyces thailandicus</name>
    <dbReference type="NCBI Taxonomy" id="706561"/>
    <lineage>
        <taxon>Eukaryota</taxon>
        <taxon>Fungi</taxon>
        <taxon>Dikarya</taxon>
        <taxon>Ascomycota</taxon>
        <taxon>Pezizomycotina</taxon>
        <taxon>Dothideomycetes</taxon>
        <taxon>Dothideomycetidae</taxon>
        <taxon>Mycosphaerellales</taxon>
        <taxon>Teratosphaeriaceae</taxon>
        <taxon>Salinomyces</taxon>
    </lineage>
</organism>
<dbReference type="PRINTS" id="PR00171">
    <property type="entry name" value="SUGRTRNSPORT"/>
</dbReference>
<evidence type="ECO:0000259" key="10">
    <source>
        <dbReference type="PROSITE" id="PS50850"/>
    </source>
</evidence>
<evidence type="ECO:0000256" key="9">
    <source>
        <dbReference type="SAM" id="Phobius"/>
    </source>
</evidence>
<feature type="transmembrane region" description="Helical" evidence="9">
    <location>
        <begin position="470"/>
        <end position="491"/>
    </location>
</feature>
<evidence type="ECO:0000313" key="11">
    <source>
        <dbReference type="EMBL" id="TKA21727.1"/>
    </source>
</evidence>
<comment type="subcellular location">
    <subcellularLocation>
        <location evidence="1">Membrane</location>
        <topology evidence="1">Multi-pass membrane protein</topology>
    </subcellularLocation>
</comment>
<evidence type="ECO:0000256" key="4">
    <source>
        <dbReference type="ARBA" id="ARBA00022692"/>
    </source>
</evidence>
<keyword evidence="4 9" id="KW-0812">Transmembrane</keyword>
<feature type="transmembrane region" description="Helical" evidence="9">
    <location>
        <begin position="256"/>
        <end position="279"/>
    </location>
</feature>
<comment type="caution">
    <text evidence="11">The sequence shown here is derived from an EMBL/GenBank/DDBJ whole genome shotgun (WGS) entry which is preliminary data.</text>
</comment>
<feature type="transmembrane region" description="Helical" evidence="9">
    <location>
        <begin position="224"/>
        <end position="244"/>
    </location>
</feature>
<feature type="region of interest" description="Disordered" evidence="8">
    <location>
        <begin position="1"/>
        <end position="32"/>
    </location>
</feature>